<feature type="chain" id="PRO_5046282626" description="Secreted protein" evidence="1">
    <location>
        <begin position="21"/>
        <end position="76"/>
    </location>
</feature>
<dbReference type="Proteomes" id="UP001597361">
    <property type="component" value="Unassembled WGS sequence"/>
</dbReference>
<keyword evidence="1" id="KW-0732">Signal</keyword>
<gene>
    <name evidence="2" type="ORF">ACFSKL_12475</name>
</gene>
<evidence type="ECO:0000313" key="2">
    <source>
        <dbReference type="EMBL" id="MFD2035610.1"/>
    </source>
</evidence>
<protein>
    <recommendedName>
        <fullName evidence="4">Secreted protein</fullName>
    </recommendedName>
</protein>
<proteinExistence type="predicted"/>
<dbReference type="RefSeq" id="WP_376886547.1">
    <property type="nucleotide sequence ID" value="NZ_JBHUHR010000038.1"/>
</dbReference>
<sequence length="76" mass="8082">MKTKVKITILSLMCVGFLFVSQIKHSIADGGFLKMHICQVTNEEGQLIMVGNTCVSCGSQCESNPCDKGGGDASIE</sequence>
<accession>A0ABW4VS40</accession>
<name>A0ABW4VS40_9BACT</name>
<keyword evidence="3" id="KW-1185">Reference proteome</keyword>
<feature type="signal peptide" evidence="1">
    <location>
        <begin position="1"/>
        <end position="20"/>
    </location>
</feature>
<evidence type="ECO:0000313" key="3">
    <source>
        <dbReference type="Proteomes" id="UP001597361"/>
    </source>
</evidence>
<comment type="caution">
    <text evidence="2">The sequence shown here is derived from an EMBL/GenBank/DDBJ whole genome shotgun (WGS) entry which is preliminary data.</text>
</comment>
<dbReference type="EMBL" id="JBHUHR010000038">
    <property type="protein sequence ID" value="MFD2035610.1"/>
    <property type="molecule type" value="Genomic_DNA"/>
</dbReference>
<evidence type="ECO:0008006" key="4">
    <source>
        <dbReference type="Google" id="ProtNLM"/>
    </source>
</evidence>
<organism evidence="2 3">
    <name type="scientific">Belliella marina</name>
    <dbReference type="NCBI Taxonomy" id="1644146"/>
    <lineage>
        <taxon>Bacteria</taxon>
        <taxon>Pseudomonadati</taxon>
        <taxon>Bacteroidota</taxon>
        <taxon>Cytophagia</taxon>
        <taxon>Cytophagales</taxon>
        <taxon>Cyclobacteriaceae</taxon>
        <taxon>Belliella</taxon>
    </lineage>
</organism>
<evidence type="ECO:0000256" key="1">
    <source>
        <dbReference type="SAM" id="SignalP"/>
    </source>
</evidence>
<reference evidence="3" key="1">
    <citation type="journal article" date="2019" name="Int. J. Syst. Evol. Microbiol.">
        <title>The Global Catalogue of Microorganisms (GCM) 10K type strain sequencing project: providing services to taxonomists for standard genome sequencing and annotation.</title>
        <authorList>
            <consortium name="The Broad Institute Genomics Platform"/>
            <consortium name="The Broad Institute Genome Sequencing Center for Infectious Disease"/>
            <person name="Wu L."/>
            <person name="Ma J."/>
        </authorList>
    </citation>
    <scope>NUCLEOTIDE SEQUENCE [LARGE SCALE GENOMIC DNA]</scope>
    <source>
        <strain evidence="3">CGMCC 1.15180</strain>
    </source>
</reference>